<reference evidence="5" key="1">
    <citation type="submission" date="2020-01" db="EMBL/GenBank/DDBJ databases">
        <title>'Steroidobacter agaridevorans' sp. nov., agar-degrading bacteria isolated from rhizosphere soils.</title>
        <authorList>
            <person name="Ikenaga M."/>
            <person name="Kataoka M."/>
            <person name="Murouchi A."/>
            <person name="Katsuragi S."/>
            <person name="Sakai M."/>
        </authorList>
    </citation>
    <scope>NUCLEOTIDE SEQUENCE [LARGE SCALE GENOMIC DNA]</scope>
    <source>
        <strain evidence="5">YU21-B</strain>
    </source>
</reference>
<dbReference type="CDD" id="cd07185">
    <property type="entry name" value="OmpA_C-like"/>
    <property type="match status" value="1"/>
</dbReference>
<dbReference type="Gene3D" id="3.30.1330.60">
    <property type="entry name" value="OmpA-like domain"/>
    <property type="match status" value="1"/>
</dbReference>
<protein>
    <recommendedName>
        <fullName evidence="3">OmpA-like domain-containing protein</fullName>
    </recommendedName>
</protein>
<evidence type="ECO:0000313" key="4">
    <source>
        <dbReference type="EMBL" id="GFE80675.1"/>
    </source>
</evidence>
<dbReference type="Proteomes" id="UP000445000">
    <property type="component" value="Unassembled WGS sequence"/>
</dbReference>
<dbReference type="Pfam" id="PF00691">
    <property type="entry name" value="OmpA"/>
    <property type="match status" value="1"/>
</dbReference>
<evidence type="ECO:0000259" key="3">
    <source>
        <dbReference type="PROSITE" id="PS51123"/>
    </source>
</evidence>
<gene>
    <name evidence="4" type="ORF">GCM10011487_26750</name>
</gene>
<dbReference type="PANTHER" id="PTHR30329:SF21">
    <property type="entry name" value="LIPOPROTEIN YIAD-RELATED"/>
    <property type="match status" value="1"/>
</dbReference>
<dbReference type="PANTHER" id="PTHR30329">
    <property type="entry name" value="STATOR ELEMENT OF FLAGELLAR MOTOR COMPLEX"/>
    <property type="match status" value="1"/>
</dbReference>
<dbReference type="PROSITE" id="PS51123">
    <property type="entry name" value="OMPA_2"/>
    <property type="match status" value="1"/>
</dbReference>
<dbReference type="InterPro" id="IPR006665">
    <property type="entry name" value="OmpA-like"/>
</dbReference>
<evidence type="ECO:0000256" key="2">
    <source>
        <dbReference type="SAM" id="Coils"/>
    </source>
</evidence>
<keyword evidence="1" id="KW-0472">Membrane</keyword>
<dbReference type="GO" id="GO:0016020">
    <property type="term" value="C:membrane"/>
    <property type="evidence" value="ECO:0007669"/>
    <property type="project" value="UniProtKB-UniRule"/>
</dbReference>
<feature type="domain" description="OmpA-like" evidence="3">
    <location>
        <begin position="53"/>
        <end position="165"/>
    </location>
</feature>
<feature type="coiled-coil region" evidence="2">
    <location>
        <begin position="10"/>
        <end position="51"/>
    </location>
</feature>
<name>A0A829YBX5_9GAMM</name>
<keyword evidence="2" id="KW-0175">Coiled coil</keyword>
<dbReference type="AlphaFoldDB" id="A0A829YBX5"/>
<dbReference type="EMBL" id="BLJN01000002">
    <property type="protein sequence ID" value="GFE80675.1"/>
    <property type="molecule type" value="Genomic_DNA"/>
</dbReference>
<accession>A0A829YBX5</accession>
<dbReference type="InterPro" id="IPR050330">
    <property type="entry name" value="Bact_OuterMem_StrucFunc"/>
</dbReference>
<keyword evidence="5" id="KW-1185">Reference proteome</keyword>
<evidence type="ECO:0000313" key="5">
    <source>
        <dbReference type="Proteomes" id="UP000445000"/>
    </source>
</evidence>
<evidence type="ECO:0000256" key="1">
    <source>
        <dbReference type="PROSITE-ProRule" id="PRU00473"/>
    </source>
</evidence>
<sequence>MLAVCGPVSVADSQADANEQRQKLEHLRDVNAQALANATELRREMNELQAEAIDRGLLLTLDDTLFTTNAVGLSIPGHRRVEALVEFLEQHPERHVAVDGYAGAGNYPYDRALSTRRADAVRTYLLTRGIAPNRLTARGNADSPQDDDDFAPRQRRVEVIIEDPLTPAPQLDATAPGT</sequence>
<comment type="caution">
    <text evidence="4">The sequence shown here is derived from an EMBL/GenBank/DDBJ whole genome shotgun (WGS) entry which is preliminary data.</text>
</comment>
<organism evidence="4 5">
    <name type="scientific">Steroidobacter agaridevorans</name>
    <dbReference type="NCBI Taxonomy" id="2695856"/>
    <lineage>
        <taxon>Bacteria</taxon>
        <taxon>Pseudomonadati</taxon>
        <taxon>Pseudomonadota</taxon>
        <taxon>Gammaproteobacteria</taxon>
        <taxon>Steroidobacterales</taxon>
        <taxon>Steroidobacteraceae</taxon>
        <taxon>Steroidobacter</taxon>
    </lineage>
</organism>
<dbReference type="InterPro" id="IPR036737">
    <property type="entry name" value="OmpA-like_sf"/>
</dbReference>
<dbReference type="SUPFAM" id="SSF103088">
    <property type="entry name" value="OmpA-like"/>
    <property type="match status" value="1"/>
</dbReference>
<proteinExistence type="predicted"/>